<dbReference type="PROSITE" id="PS51733">
    <property type="entry name" value="BPL_LPL_CATALYTIC"/>
    <property type="match status" value="1"/>
</dbReference>
<dbReference type="Pfam" id="PF02237">
    <property type="entry name" value="BPL_C"/>
    <property type="match status" value="1"/>
</dbReference>
<dbReference type="AlphaFoldDB" id="A0A1N7P5S5"/>
<evidence type="ECO:0000256" key="4">
    <source>
        <dbReference type="ARBA" id="ARBA00047846"/>
    </source>
</evidence>
<dbReference type="CDD" id="cd16442">
    <property type="entry name" value="BPL"/>
    <property type="match status" value="1"/>
</dbReference>
<dbReference type="NCBIfam" id="TIGR00121">
    <property type="entry name" value="birA_ligase"/>
    <property type="match status" value="1"/>
</dbReference>
<dbReference type="GO" id="GO:0005737">
    <property type="term" value="C:cytoplasm"/>
    <property type="evidence" value="ECO:0007669"/>
    <property type="project" value="TreeGrafter"/>
</dbReference>
<accession>A0A1N7P5S5</accession>
<name>A0A1N7P5S5_9RHOB</name>
<sequence length="251" mass="26359">MSTEPDWPEGVARHVLGQTDSTMSEASRLAPHLAGPAWVFAHRQTAGRGRRGRDWLAPEGNFAATCVFRPAVSPPIAALYSFVAALALYDALAEVAPGADLAIKWPNDVLLSGAKVAGILLESVSSGASVSHLAIGIGVNLAAAPPVEALEEGALRPVSLRGETGQVIAPLDFLFPLARAFACHAATFERDGFAPIRAAWLARAARIGQRVTARTGTETRTGLFETIDETGALILNTGETRLPIAAADIFF</sequence>
<evidence type="ECO:0000256" key="2">
    <source>
        <dbReference type="ARBA" id="ARBA00023267"/>
    </source>
</evidence>
<gene>
    <name evidence="6" type="ORF">SAMN05421580_10972</name>
</gene>
<evidence type="ECO:0000256" key="1">
    <source>
        <dbReference type="ARBA" id="ARBA00022598"/>
    </source>
</evidence>
<dbReference type="Gene3D" id="2.30.30.100">
    <property type="match status" value="1"/>
</dbReference>
<dbReference type="GO" id="GO:0004077">
    <property type="term" value="F:biotin--[biotin carboxyl-carrier protein] ligase activity"/>
    <property type="evidence" value="ECO:0007669"/>
    <property type="project" value="UniProtKB-EC"/>
</dbReference>
<evidence type="ECO:0000313" key="7">
    <source>
        <dbReference type="Proteomes" id="UP000186221"/>
    </source>
</evidence>
<dbReference type="InterPro" id="IPR045864">
    <property type="entry name" value="aa-tRNA-synth_II/BPL/LPL"/>
</dbReference>
<feature type="domain" description="BPL/LPL catalytic" evidence="5">
    <location>
        <begin position="6"/>
        <end position="189"/>
    </location>
</feature>
<dbReference type="Pfam" id="PF03099">
    <property type="entry name" value="BPL_LplA_LipB"/>
    <property type="match status" value="1"/>
</dbReference>
<dbReference type="InterPro" id="IPR004143">
    <property type="entry name" value="BPL_LPL_catalytic"/>
</dbReference>
<dbReference type="EC" id="6.3.4.15" evidence="3"/>
<comment type="catalytic activity">
    <reaction evidence="4">
        <text>biotin + L-lysyl-[protein] + ATP = N(6)-biotinyl-L-lysyl-[protein] + AMP + diphosphate + H(+)</text>
        <dbReference type="Rhea" id="RHEA:11756"/>
        <dbReference type="Rhea" id="RHEA-COMP:9752"/>
        <dbReference type="Rhea" id="RHEA-COMP:10505"/>
        <dbReference type="ChEBI" id="CHEBI:15378"/>
        <dbReference type="ChEBI" id="CHEBI:29969"/>
        <dbReference type="ChEBI" id="CHEBI:30616"/>
        <dbReference type="ChEBI" id="CHEBI:33019"/>
        <dbReference type="ChEBI" id="CHEBI:57586"/>
        <dbReference type="ChEBI" id="CHEBI:83144"/>
        <dbReference type="ChEBI" id="CHEBI:456215"/>
        <dbReference type="EC" id="6.3.4.15"/>
    </reaction>
</comment>
<protein>
    <recommendedName>
        <fullName evidence="3">biotin--[biotin carboxyl-carrier protein] ligase</fullName>
        <ecNumber evidence="3">6.3.4.15</ecNumber>
    </recommendedName>
</protein>
<organism evidence="6 7">
    <name type="scientific">Rhodobacter aestuarii</name>
    <dbReference type="NCBI Taxonomy" id="453582"/>
    <lineage>
        <taxon>Bacteria</taxon>
        <taxon>Pseudomonadati</taxon>
        <taxon>Pseudomonadota</taxon>
        <taxon>Alphaproteobacteria</taxon>
        <taxon>Rhodobacterales</taxon>
        <taxon>Rhodobacter group</taxon>
        <taxon>Rhodobacter</taxon>
    </lineage>
</organism>
<dbReference type="InterPro" id="IPR003142">
    <property type="entry name" value="BPL_C"/>
</dbReference>
<reference evidence="7" key="1">
    <citation type="submission" date="2017-01" db="EMBL/GenBank/DDBJ databases">
        <authorList>
            <person name="Varghese N."/>
            <person name="Submissions S."/>
        </authorList>
    </citation>
    <scope>NUCLEOTIDE SEQUENCE [LARGE SCALE GENOMIC DNA]</scope>
    <source>
        <strain evidence="7">DSM 19945</strain>
    </source>
</reference>
<dbReference type="Gene3D" id="3.30.930.10">
    <property type="entry name" value="Bira Bifunctional Protein, Domain 2"/>
    <property type="match status" value="1"/>
</dbReference>
<evidence type="ECO:0000313" key="6">
    <source>
        <dbReference type="EMBL" id="SIT05779.1"/>
    </source>
</evidence>
<dbReference type="RefSeq" id="WP_076485591.1">
    <property type="nucleotide sequence ID" value="NZ_FTOG01000009.1"/>
</dbReference>
<proteinExistence type="predicted"/>
<keyword evidence="7" id="KW-1185">Reference proteome</keyword>
<dbReference type="PANTHER" id="PTHR12835">
    <property type="entry name" value="BIOTIN PROTEIN LIGASE"/>
    <property type="match status" value="1"/>
</dbReference>
<evidence type="ECO:0000259" key="5">
    <source>
        <dbReference type="PROSITE" id="PS51733"/>
    </source>
</evidence>
<dbReference type="STRING" id="453582.SAMN05421580_10972"/>
<dbReference type="EMBL" id="FTOG01000009">
    <property type="protein sequence ID" value="SIT05779.1"/>
    <property type="molecule type" value="Genomic_DNA"/>
</dbReference>
<keyword evidence="1 6" id="KW-0436">Ligase</keyword>
<evidence type="ECO:0000256" key="3">
    <source>
        <dbReference type="ARBA" id="ARBA00024227"/>
    </source>
</evidence>
<dbReference type="InterPro" id="IPR004408">
    <property type="entry name" value="Biotin_CoA_COase_ligase"/>
</dbReference>
<dbReference type="Proteomes" id="UP000186221">
    <property type="component" value="Unassembled WGS sequence"/>
</dbReference>
<dbReference type="PANTHER" id="PTHR12835:SF5">
    <property type="entry name" value="BIOTIN--PROTEIN LIGASE"/>
    <property type="match status" value="1"/>
</dbReference>
<keyword evidence="2" id="KW-0092">Biotin</keyword>
<dbReference type="SUPFAM" id="SSF55681">
    <property type="entry name" value="Class II aaRS and biotin synthetases"/>
    <property type="match status" value="1"/>
</dbReference>